<accession>A0A8J2Y3W7</accession>
<name>A0A8J2Y3W7_9PROT</name>
<organism evidence="1 2">
    <name type="scientific">Aquisalinus flavus</name>
    <dbReference type="NCBI Taxonomy" id="1526572"/>
    <lineage>
        <taxon>Bacteria</taxon>
        <taxon>Pseudomonadati</taxon>
        <taxon>Pseudomonadota</taxon>
        <taxon>Alphaproteobacteria</taxon>
        <taxon>Parvularculales</taxon>
        <taxon>Parvularculaceae</taxon>
        <taxon>Aquisalinus</taxon>
    </lineage>
</organism>
<dbReference type="Proteomes" id="UP000613582">
    <property type="component" value="Unassembled WGS sequence"/>
</dbReference>
<keyword evidence="2" id="KW-1185">Reference proteome</keyword>
<sequence>MLRYGLVVFIALLLSGCEMFGKKDIRLPIDVVSLQYDPYNYSMAELDRNATAACIAKGGTEAVAVDNEINTESVRWAYMNFNCYR</sequence>
<proteinExistence type="predicted"/>
<protein>
    <submittedName>
        <fullName evidence="1">Uncharacterized protein</fullName>
    </submittedName>
</protein>
<comment type="caution">
    <text evidence="1">The sequence shown here is derived from an EMBL/GenBank/DDBJ whole genome shotgun (WGS) entry which is preliminary data.</text>
</comment>
<reference evidence="1" key="1">
    <citation type="journal article" date="2014" name="Int. J. Syst. Evol. Microbiol.">
        <title>Complete genome sequence of Corynebacterium casei LMG S-19264T (=DSM 44701T), isolated from a smear-ripened cheese.</title>
        <authorList>
            <consortium name="US DOE Joint Genome Institute (JGI-PGF)"/>
            <person name="Walter F."/>
            <person name="Albersmeier A."/>
            <person name="Kalinowski J."/>
            <person name="Ruckert C."/>
        </authorList>
    </citation>
    <scope>NUCLEOTIDE SEQUENCE</scope>
    <source>
        <strain evidence="1">CGMCC 1.12921</strain>
    </source>
</reference>
<reference evidence="1" key="2">
    <citation type="submission" date="2020-09" db="EMBL/GenBank/DDBJ databases">
        <authorList>
            <person name="Sun Q."/>
            <person name="Zhou Y."/>
        </authorList>
    </citation>
    <scope>NUCLEOTIDE SEQUENCE</scope>
    <source>
        <strain evidence="1">CGMCC 1.12921</strain>
    </source>
</reference>
<dbReference type="RefSeq" id="WP_188158606.1">
    <property type="nucleotide sequence ID" value="NZ_BMGH01000001.1"/>
</dbReference>
<dbReference type="EMBL" id="BMGH01000001">
    <property type="protein sequence ID" value="GGD10706.1"/>
    <property type="molecule type" value="Genomic_DNA"/>
</dbReference>
<dbReference type="AlphaFoldDB" id="A0A8J2Y3W7"/>
<evidence type="ECO:0000313" key="2">
    <source>
        <dbReference type="Proteomes" id="UP000613582"/>
    </source>
</evidence>
<gene>
    <name evidence="1" type="ORF">GCM10011342_19460</name>
</gene>
<evidence type="ECO:0000313" key="1">
    <source>
        <dbReference type="EMBL" id="GGD10706.1"/>
    </source>
</evidence>
<dbReference type="PROSITE" id="PS51257">
    <property type="entry name" value="PROKAR_LIPOPROTEIN"/>
    <property type="match status" value="1"/>
</dbReference>